<organism evidence="8 9">
    <name type="scientific">Apiospora saccharicola</name>
    <dbReference type="NCBI Taxonomy" id="335842"/>
    <lineage>
        <taxon>Eukaryota</taxon>
        <taxon>Fungi</taxon>
        <taxon>Dikarya</taxon>
        <taxon>Ascomycota</taxon>
        <taxon>Pezizomycotina</taxon>
        <taxon>Sordariomycetes</taxon>
        <taxon>Xylariomycetidae</taxon>
        <taxon>Amphisphaeriales</taxon>
        <taxon>Apiosporaceae</taxon>
        <taxon>Apiospora</taxon>
    </lineage>
</organism>
<feature type="transmembrane region" description="Helical" evidence="7">
    <location>
        <begin position="321"/>
        <end position="343"/>
    </location>
</feature>
<keyword evidence="5 7" id="KW-0472">Membrane</keyword>
<evidence type="ECO:0000313" key="8">
    <source>
        <dbReference type="EMBL" id="KAK8077829.1"/>
    </source>
</evidence>
<name>A0ABR1W2X3_9PEZI</name>
<dbReference type="Proteomes" id="UP001446871">
    <property type="component" value="Unassembled WGS sequence"/>
</dbReference>
<feature type="transmembrane region" description="Helical" evidence="7">
    <location>
        <begin position="119"/>
        <end position="143"/>
    </location>
</feature>
<protein>
    <submittedName>
        <fullName evidence="8">MFS gliotoxin efflux transporter glia</fullName>
    </submittedName>
</protein>
<evidence type="ECO:0000256" key="5">
    <source>
        <dbReference type="ARBA" id="ARBA00023136"/>
    </source>
</evidence>
<feature type="transmembrane region" description="Helical" evidence="7">
    <location>
        <begin position="288"/>
        <end position="309"/>
    </location>
</feature>
<feature type="transmembrane region" description="Helical" evidence="7">
    <location>
        <begin position="355"/>
        <end position="375"/>
    </location>
</feature>
<feature type="transmembrane region" description="Helical" evidence="7">
    <location>
        <begin position="419"/>
        <end position="439"/>
    </location>
</feature>
<dbReference type="PANTHER" id="PTHR23501:SF177">
    <property type="entry name" value="MAJOR FACILITATOR SUPERFAMILY (MFS) PROFILE DOMAIN-CONTAINING PROTEIN-RELATED"/>
    <property type="match status" value="1"/>
</dbReference>
<reference evidence="8 9" key="1">
    <citation type="submission" date="2023-01" db="EMBL/GenBank/DDBJ databases">
        <title>Analysis of 21 Apiospora genomes using comparative genomics revels a genus with tremendous synthesis potential of carbohydrate active enzymes and secondary metabolites.</title>
        <authorList>
            <person name="Sorensen T."/>
        </authorList>
    </citation>
    <scope>NUCLEOTIDE SEQUENCE [LARGE SCALE GENOMIC DNA]</scope>
    <source>
        <strain evidence="8 9">CBS 83171</strain>
    </source>
</reference>
<dbReference type="PANTHER" id="PTHR23501">
    <property type="entry name" value="MAJOR FACILITATOR SUPERFAMILY"/>
    <property type="match status" value="1"/>
</dbReference>
<dbReference type="Pfam" id="PF07690">
    <property type="entry name" value="MFS_1"/>
    <property type="match status" value="1"/>
</dbReference>
<evidence type="ECO:0000256" key="6">
    <source>
        <dbReference type="SAM" id="MobiDB-lite"/>
    </source>
</evidence>
<dbReference type="SUPFAM" id="SSF103473">
    <property type="entry name" value="MFS general substrate transporter"/>
    <property type="match status" value="2"/>
</dbReference>
<keyword evidence="4 7" id="KW-1133">Transmembrane helix</keyword>
<feature type="transmembrane region" description="Helical" evidence="7">
    <location>
        <begin position="51"/>
        <end position="77"/>
    </location>
</feature>
<evidence type="ECO:0000256" key="3">
    <source>
        <dbReference type="ARBA" id="ARBA00022692"/>
    </source>
</evidence>
<dbReference type="InterPro" id="IPR011701">
    <property type="entry name" value="MFS"/>
</dbReference>
<dbReference type="Gene3D" id="1.20.1250.20">
    <property type="entry name" value="MFS general substrate transporter like domains"/>
    <property type="match status" value="2"/>
</dbReference>
<keyword evidence="9" id="KW-1185">Reference proteome</keyword>
<feature type="transmembrane region" description="Helical" evidence="7">
    <location>
        <begin position="89"/>
        <end position="107"/>
    </location>
</feature>
<evidence type="ECO:0000256" key="4">
    <source>
        <dbReference type="ARBA" id="ARBA00022989"/>
    </source>
</evidence>
<feature type="compositionally biased region" description="Basic and acidic residues" evidence="6">
    <location>
        <begin position="1"/>
        <end position="15"/>
    </location>
</feature>
<dbReference type="InterPro" id="IPR036259">
    <property type="entry name" value="MFS_trans_sf"/>
</dbReference>
<keyword evidence="3 7" id="KW-0812">Transmembrane</keyword>
<dbReference type="EMBL" id="JAQQWM010000002">
    <property type="protein sequence ID" value="KAK8077829.1"/>
    <property type="molecule type" value="Genomic_DNA"/>
</dbReference>
<feature type="transmembrane region" description="Helical" evidence="7">
    <location>
        <begin position="249"/>
        <end position="268"/>
    </location>
</feature>
<evidence type="ECO:0000313" key="9">
    <source>
        <dbReference type="Proteomes" id="UP001446871"/>
    </source>
</evidence>
<accession>A0ABR1W2X3</accession>
<evidence type="ECO:0000256" key="2">
    <source>
        <dbReference type="ARBA" id="ARBA00022448"/>
    </source>
</evidence>
<evidence type="ECO:0000256" key="1">
    <source>
        <dbReference type="ARBA" id="ARBA00004141"/>
    </source>
</evidence>
<comment type="caution">
    <text evidence="8">The sequence shown here is derived from an EMBL/GenBank/DDBJ whole genome shotgun (WGS) entry which is preliminary data.</text>
</comment>
<sequence length="532" mass="57393">MKASERIQGYDEDASHPVCNAIKDAGSEPAPEPTSEAAGEPEPEYMTGLRLFLIMITINMSGLLTALEIGIIATAIPAITDKFHALDDVGWYGSATFLVVAVSSGPWGKAFKYLDVKSVYLASIAFFLLGSIVGRAIQGFGITGTMNGSIVVINYVSHPRRHPVLIGVWMAVFMVSTIFGPVIGGALTSVSWRWLLFLRVPKHIKPTPATWREIILQLDIPGFAILLASLVCFILALQWGGQSKQWSDGSVIATLVMWIVLLIVFVIVEAFQDERAMVPLRLLKPRSTWANVAWCFVSNSAFYQVMFYLPIYFQSVKGDSAIISGVNTLPFLAFFGLGAMLGGTLVGKTRHVQPFQLVSALLMVAGAAQLYDLGITSSTGRWAGVQILFGFVVGLGNQIPLMTVQGLSKPEDVPTSTGIMFMTQSGSAAYFIVVAQAIFANRMLDTIRSNAAHLNPLQVLGTGASEITRVYRNEDLAAVLDAYMVGIKDVFTCVLAGPSLAVLLTALVPLRRLPNHDKNESAAATGDKNEAV</sequence>
<feature type="region of interest" description="Disordered" evidence="6">
    <location>
        <begin position="1"/>
        <end position="42"/>
    </location>
</feature>
<comment type="subcellular location">
    <subcellularLocation>
        <location evidence="1">Membrane</location>
        <topology evidence="1">Multi-pass membrane protein</topology>
    </subcellularLocation>
</comment>
<keyword evidence="2" id="KW-0813">Transport</keyword>
<feature type="transmembrane region" description="Helical" evidence="7">
    <location>
        <begin position="214"/>
        <end position="237"/>
    </location>
</feature>
<feature type="transmembrane region" description="Helical" evidence="7">
    <location>
        <begin position="164"/>
        <end position="194"/>
    </location>
</feature>
<gene>
    <name evidence="8" type="ORF">PG996_003999</name>
</gene>
<feature type="transmembrane region" description="Helical" evidence="7">
    <location>
        <begin position="382"/>
        <end position="399"/>
    </location>
</feature>
<evidence type="ECO:0000256" key="7">
    <source>
        <dbReference type="SAM" id="Phobius"/>
    </source>
</evidence>
<proteinExistence type="predicted"/>